<name>A0A2T5GK68_9SPHN</name>
<evidence type="ECO:0000313" key="2">
    <source>
        <dbReference type="EMBL" id="PTQ59728.1"/>
    </source>
</evidence>
<keyword evidence="3" id="KW-1185">Reference proteome</keyword>
<gene>
    <name evidence="2" type="ORF">C8J26_2580</name>
</gene>
<protein>
    <submittedName>
        <fullName evidence="2">Uncharacterized protein</fullName>
    </submittedName>
</protein>
<dbReference type="AlphaFoldDB" id="A0A2T5GK68"/>
<evidence type="ECO:0000256" key="1">
    <source>
        <dbReference type="SAM" id="MobiDB-lite"/>
    </source>
</evidence>
<proteinExistence type="predicted"/>
<comment type="caution">
    <text evidence="2">The sequence shown here is derived from an EMBL/GenBank/DDBJ whole genome shotgun (WGS) entry which is preliminary data.</text>
</comment>
<dbReference type="EMBL" id="QAOG01000004">
    <property type="protein sequence ID" value="PTQ59728.1"/>
    <property type="molecule type" value="Genomic_DNA"/>
</dbReference>
<accession>A0A2T5GK68</accession>
<organism evidence="2 3">
    <name type="scientific">Sphingomonas aurantiaca</name>
    <dbReference type="NCBI Taxonomy" id="185949"/>
    <lineage>
        <taxon>Bacteria</taxon>
        <taxon>Pseudomonadati</taxon>
        <taxon>Pseudomonadota</taxon>
        <taxon>Alphaproteobacteria</taxon>
        <taxon>Sphingomonadales</taxon>
        <taxon>Sphingomonadaceae</taxon>
        <taxon>Sphingomonas</taxon>
    </lineage>
</organism>
<sequence>MSEPNRTTFIALVVLDDAIRRLQTAGSLKPPEHGVRLALAYLYSLCLSKNRDPFDSLWLTLLGRDRHPPDFRVTWAGTQFSRICQDIGVPHDINLIEALAKGRADPKPNPQRPAQLGTTYRTR</sequence>
<feature type="region of interest" description="Disordered" evidence="1">
    <location>
        <begin position="100"/>
        <end position="123"/>
    </location>
</feature>
<evidence type="ECO:0000313" key="3">
    <source>
        <dbReference type="Proteomes" id="UP000244189"/>
    </source>
</evidence>
<dbReference type="Proteomes" id="UP000244189">
    <property type="component" value="Unassembled WGS sequence"/>
</dbReference>
<reference evidence="2 3" key="1">
    <citation type="submission" date="2018-04" db="EMBL/GenBank/DDBJ databases">
        <title>Genomic Encyclopedia of Type Strains, Phase III (KMG-III): the genomes of soil and plant-associated and newly described type strains.</title>
        <authorList>
            <person name="Whitman W."/>
        </authorList>
    </citation>
    <scope>NUCLEOTIDE SEQUENCE [LARGE SCALE GENOMIC DNA]</scope>
    <source>
        <strain evidence="2 3">MA101b</strain>
    </source>
</reference>